<geneLocation type="plasmid" evidence="6 8">
    <name>unnamedA</name>
</geneLocation>
<dbReference type="SMART" id="SM00855">
    <property type="entry name" value="PGAM"/>
    <property type="match status" value="1"/>
</dbReference>
<dbReference type="Pfam" id="PF00300">
    <property type="entry name" value="His_Phos_1"/>
    <property type="match status" value="1"/>
</dbReference>
<dbReference type="PANTHER" id="PTHR48100:SF1">
    <property type="entry name" value="HISTIDINE PHOSPHATASE FAMILY PROTEIN-RELATED"/>
    <property type="match status" value="1"/>
</dbReference>
<dbReference type="SUPFAM" id="SSF53254">
    <property type="entry name" value="Phosphoglycerate mutase-like"/>
    <property type="match status" value="1"/>
</dbReference>
<evidence type="ECO:0000256" key="3">
    <source>
        <dbReference type="PIRSR" id="PIRSR613078-1"/>
    </source>
</evidence>
<dbReference type="RefSeq" id="WP_034790208.1">
    <property type="nucleotide sequence ID" value="NZ_CAXURO020000002.1"/>
</dbReference>
<protein>
    <submittedName>
        <fullName evidence="5">Histidine phosphatase family protein</fullName>
        <ecNumber evidence="6">3.1.3.-</ecNumber>
    </submittedName>
</protein>
<evidence type="ECO:0000313" key="5">
    <source>
        <dbReference type="EMBL" id="USJ26399.1"/>
    </source>
</evidence>
<evidence type="ECO:0000256" key="2">
    <source>
        <dbReference type="ARBA" id="ARBA00023235"/>
    </source>
</evidence>
<keyword evidence="5" id="KW-0614">Plasmid</keyword>
<evidence type="ECO:0000313" key="8">
    <source>
        <dbReference type="Proteomes" id="UP001214094"/>
    </source>
</evidence>
<dbReference type="GO" id="GO:0005737">
    <property type="term" value="C:cytoplasm"/>
    <property type="evidence" value="ECO:0007669"/>
    <property type="project" value="TreeGrafter"/>
</dbReference>
<name>A0A9Q8YEW5_ENSAD</name>
<keyword evidence="8" id="KW-1185">Reference proteome</keyword>
<dbReference type="EMBL" id="CP121309">
    <property type="protein sequence ID" value="WFP93789.1"/>
    <property type="molecule type" value="Genomic_DNA"/>
</dbReference>
<dbReference type="Gene3D" id="3.40.50.1240">
    <property type="entry name" value="Phosphoglycerate mutase-like"/>
    <property type="match status" value="1"/>
</dbReference>
<accession>A0A9Q8YEW5</accession>
<dbReference type="InterPro" id="IPR029033">
    <property type="entry name" value="His_PPase_superfam"/>
</dbReference>
<dbReference type="InterPro" id="IPR013078">
    <property type="entry name" value="His_Pase_superF_clade-1"/>
</dbReference>
<gene>
    <name evidence="5" type="ORF">NE863_20775</name>
    <name evidence="6" type="ORF">P4B07_21370</name>
</gene>
<feature type="binding site" evidence="4">
    <location>
        <begin position="94"/>
        <end position="97"/>
    </location>
    <ligand>
        <name>substrate</name>
    </ligand>
</feature>
<dbReference type="EC" id="3.1.3.-" evidence="6"/>
<dbReference type="PROSITE" id="PS00175">
    <property type="entry name" value="PG_MUTASE"/>
    <property type="match status" value="1"/>
</dbReference>
<dbReference type="PANTHER" id="PTHR48100">
    <property type="entry name" value="BROAD-SPECIFICITY PHOSPHATASE YOR283W-RELATED"/>
    <property type="match status" value="1"/>
</dbReference>
<evidence type="ECO:0000313" key="7">
    <source>
        <dbReference type="Proteomes" id="UP001055460"/>
    </source>
</evidence>
<dbReference type="InterPro" id="IPR001345">
    <property type="entry name" value="PG/BPGM_mutase_AS"/>
</dbReference>
<dbReference type="KEGG" id="eah:FA04_21090"/>
<evidence type="ECO:0000256" key="4">
    <source>
        <dbReference type="PIRSR" id="PIRSR613078-2"/>
    </source>
</evidence>
<dbReference type="GeneID" id="29521768"/>
<evidence type="ECO:0000313" key="6">
    <source>
        <dbReference type="EMBL" id="WFP93789.1"/>
    </source>
</evidence>
<dbReference type="Proteomes" id="UP001214094">
    <property type="component" value="Plasmid unnamedA"/>
</dbReference>
<feature type="binding site" evidence="4">
    <location>
        <position position="67"/>
    </location>
    <ligand>
        <name>substrate</name>
    </ligand>
</feature>
<proteinExistence type="predicted"/>
<dbReference type="AlphaFoldDB" id="A0A9Q8YEW5"/>
<sequence length="220" mass="24412">MKRDLPSLILIRHGETQWNVAGRLQGRKDTPLTANGVRQALAVGLRLAERIAEEEKNLTFWVSPLGRARQTASILADTWSIPFDRFAEAAALAERSYGAWEGLAHDEIERDLADQYDAHSADPFDYSMPGGESRTALSARLQAWLDTLDRGRRHVVVTHSGCLRALRGIYTAASRDEILAYREPQTASFLLTAGRETMLDVPLNILRALGCDGAGRTVWI</sequence>
<reference evidence="6 8" key="2">
    <citation type="submission" date="2023-03" db="EMBL/GenBank/DDBJ databases">
        <title>Comparative genome and transcriptome analysis combination mining strategies for increasing vitamin B12 production of Ensifer adhaerens strain.</title>
        <authorList>
            <person name="Yongheng L."/>
        </authorList>
    </citation>
    <scope>NUCLEOTIDE SEQUENCE [LARGE SCALE GENOMIC DNA]</scope>
    <source>
        <strain evidence="6 8">Casida A-T305</strain>
        <plasmid evidence="6 8">unnamedA</plasmid>
    </source>
</reference>
<keyword evidence="1" id="KW-0324">Glycolysis</keyword>
<evidence type="ECO:0000256" key="1">
    <source>
        <dbReference type="ARBA" id="ARBA00023152"/>
    </source>
</evidence>
<dbReference type="InterPro" id="IPR050275">
    <property type="entry name" value="PGM_Phosphatase"/>
</dbReference>
<keyword evidence="6" id="KW-0378">Hydrolase</keyword>
<keyword evidence="2" id="KW-0413">Isomerase</keyword>
<dbReference type="Proteomes" id="UP001055460">
    <property type="component" value="Plasmid pA"/>
</dbReference>
<feature type="active site" description="Proton donor/acceptor" evidence="3">
    <location>
        <position position="94"/>
    </location>
</feature>
<feature type="binding site" evidence="4">
    <location>
        <begin position="12"/>
        <end position="19"/>
    </location>
    <ligand>
        <name>substrate</name>
    </ligand>
</feature>
<dbReference type="EMBL" id="CP098808">
    <property type="protein sequence ID" value="USJ26399.1"/>
    <property type="molecule type" value="Genomic_DNA"/>
</dbReference>
<dbReference type="GO" id="GO:0016791">
    <property type="term" value="F:phosphatase activity"/>
    <property type="evidence" value="ECO:0007669"/>
    <property type="project" value="TreeGrafter"/>
</dbReference>
<organism evidence="5 7">
    <name type="scientific">Ensifer adhaerens</name>
    <name type="common">Sinorhizobium morelense</name>
    <dbReference type="NCBI Taxonomy" id="106592"/>
    <lineage>
        <taxon>Bacteria</taxon>
        <taxon>Pseudomonadati</taxon>
        <taxon>Pseudomonadota</taxon>
        <taxon>Alphaproteobacteria</taxon>
        <taxon>Hyphomicrobiales</taxon>
        <taxon>Rhizobiaceae</taxon>
        <taxon>Sinorhizobium/Ensifer group</taxon>
        <taxon>Ensifer</taxon>
    </lineage>
</organism>
<dbReference type="CDD" id="cd07067">
    <property type="entry name" value="HP_PGM_like"/>
    <property type="match status" value="1"/>
</dbReference>
<feature type="active site" description="Tele-phosphohistidine intermediate" evidence="3">
    <location>
        <position position="13"/>
    </location>
</feature>
<geneLocation type="plasmid" evidence="5 7">
    <name>pA</name>
</geneLocation>
<reference evidence="5" key="1">
    <citation type="submission" date="2022-06" db="EMBL/GenBank/DDBJ databases">
        <title>Physiological and biochemical characterization and genomic elucidation of a strain of the genus Ensifer adhaerens M8 that combines arsenic oxidation and chromium reduction.</title>
        <authorList>
            <person name="Li X."/>
            <person name="Yu c."/>
        </authorList>
    </citation>
    <scope>NUCLEOTIDE SEQUENCE</scope>
    <source>
        <strain evidence="5">M8</strain>
        <plasmid evidence="5">pA</plasmid>
    </source>
</reference>